<organism evidence="18 19">
    <name type="scientific">Gloeomargarita lithophora Alchichica-D10</name>
    <dbReference type="NCBI Taxonomy" id="1188229"/>
    <lineage>
        <taxon>Bacteria</taxon>
        <taxon>Bacillati</taxon>
        <taxon>Cyanobacteriota</taxon>
        <taxon>Cyanophyceae</taxon>
        <taxon>Gloeomargaritales</taxon>
        <taxon>Gloeomargaritaceae</taxon>
        <taxon>Gloeomargarita</taxon>
    </lineage>
</organism>
<gene>
    <name evidence="18" type="primary">spoVE</name>
    <name evidence="18" type="ORF">GlitD10_2947</name>
</gene>
<dbReference type="STRING" id="1188229.GlitD10_2947"/>
<evidence type="ECO:0000256" key="13">
    <source>
        <dbReference type="ARBA" id="ARBA00041418"/>
    </source>
</evidence>
<feature type="transmembrane region" description="Helical" evidence="17">
    <location>
        <begin position="182"/>
        <end position="215"/>
    </location>
</feature>
<dbReference type="EC" id="2.4.99.28" evidence="14"/>
<feature type="transmembrane region" description="Helical" evidence="17">
    <location>
        <begin position="236"/>
        <end position="254"/>
    </location>
</feature>
<dbReference type="RefSeq" id="WP_071455605.1">
    <property type="nucleotide sequence ID" value="NZ_CP017675.1"/>
</dbReference>
<keyword evidence="4 17" id="KW-0812">Transmembrane</keyword>
<dbReference type="GO" id="GO:0051301">
    <property type="term" value="P:cell division"/>
    <property type="evidence" value="ECO:0007669"/>
    <property type="project" value="UniProtKB-KW"/>
</dbReference>
<keyword evidence="5" id="KW-0133">Cell shape</keyword>
<evidence type="ECO:0000256" key="4">
    <source>
        <dbReference type="ARBA" id="ARBA00022692"/>
    </source>
</evidence>
<feature type="transmembrane region" description="Helical" evidence="17">
    <location>
        <begin position="32"/>
        <end position="52"/>
    </location>
</feature>
<keyword evidence="3" id="KW-0808">Transferase</keyword>
<evidence type="ECO:0000256" key="8">
    <source>
        <dbReference type="ARBA" id="ARBA00023136"/>
    </source>
</evidence>
<feature type="transmembrane region" description="Helical" evidence="17">
    <location>
        <begin position="315"/>
        <end position="338"/>
    </location>
</feature>
<evidence type="ECO:0000256" key="3">
    <source>
        <dbReference type="ARBA" id="ARBA00022679"/>
    </source>
</evidence>
<evidence type="ECO:0000256" key="1">
    <source>
        <dbReference type="ARBA" id="ARBA00004141"/>
    </source>
</evidence>
<dbReference type="InterPro" id="IPR018365">
    <property type="entry name" value="Cell_cycle_FtsW-rel_CS"/>
</dbReference>
<protein>
    <recommendedName>
        <fullName evidence="12">Probable peptidoglycan glycosyltransferase FtsW</fullName>
        <ecNumber evidence="14">2.4.99.28</ecNumber>
    </recommendedName>
    <alternativeName>
        <fullName evidence="13">Cell division protein FtsW</fullName>
    </alternativeName>
    <alternativeName>
        <fullName evidence="10">Cell wall polymerase</fullName>
    </alternativeName>
    <alternativeName>
        <fullName evidence="9">Peptidoglycan polymerase</fullName>
    </alternativeName>
</protein>
<comment type="subcellular location">
    <subcellularLocation>
        <location evidence="1">Membrane</location>
        <topology evidence="1">Multi-pass membrane protein</topology>
    </subcellularLocation>
</comment>
<name>A0A1J0AH71_9CYAN</name>
<keyword evidence="19" id="KW-1185">Reference proteome</keyword>
<evidence type="ECO:0000256" key="17">
    <source>
        <dbReference type="SAM" id="Phobius"/>
    </source>
</evidence>
<dbReference type="GO" id="GO:0008360">
    <property type="term" value="P:regulation of cell shape"/>
    <property type="evidence" value="ECO:0007669"/>
    <property type="project" value="UniProtKB-KW"/>
</dbReference>
<evidence type="ECO:0000256" key="14">
    <source>
        <dbReference type="ARBA" id="ARBA00044770"/>
    </source>
</evidence>
<keyword evidence="7 17" id="KW-1133">Transmembrane helix</keyword>
<comment type="function">
    <text evidence="16">Peptidoglycan polymerase that is essential for cell division.</text>
</comment>
<evidence type="ECO:0000256" key="2">
    <source>
        <dbReference type="ARBA" id="ARBA00022676"/>
    </source>
</evidence>
<dbReference type="GO" id="GO:0032153">
    <property type="term" value="C:cell division site"/>
    <property type="evidence" value="ECO:0007669"/>
    <property type="project" value="TreeGrafter"/>
</dbReference>
<reference evidence="18 19" key="1">
    <citation type="submission" date="2016-10" db="EMBL/GenBank/DDBJ databases">
        <title>Description of Gloeomargarita lithophora gen. nov., sp. nov., a thylakoid-bearing basal-branching cyanobacterium with intracellular carbonates, and proposal for Gloeomargaritales ord. nov.</title>
        <authorList>
            <person name="Moreira D."/>
            <person name="Tavera R."/>
            <person name="Benzerara K."/>
            <person name="Skouri-Panet F."/>
            <person name="Couradeau E."/>
            <person name="Gerard E."/>
            <person name="Loussert C."/>
            <person name="Novelo E."/>
            <person name="Zivanovic Y."/>
            <person name="Lopez-Garcia P."/>
        </authorList>
    </citation>
    <scope>NUCLEOTIDE SEQUENCE [LARGE SCALE GENOMIC DNA]</scope>
    <source>
        <strain evidence="18 19">D10</strain>
    </source>
</reference>
<feature type="transmembrane region" description="Helical" evidence="17">
    <location>
        <begin position="274"/>
        <end position="303"/>
    </location>
</feature>
<dbReference type="GO" id="GO:0005886">
    <property type="term" value="C:plasma membrane"/>
    <property type="evidence" value="ECO:0007669"/>
    <property type="project" value="TreeGrafter"/>
</dbReference>
<keyword evidence="6" id="KW-0573">Peptidoglycan synthesis</keyword>
<feature type="transmembrane region" description="Helical" evidence="17">
    <location>
        <begin position="89"/>
        <end position="106"/>
    </location>
</feature>
<dbReference type="GO" id="GO:0008955">
    <property type="term" value="F:peptidoglycan glycosyltransferase activity"/>
    <property type="evidence" value="ECO:0007669"/>
    <property type="project" value="UniProtKB-EC"/>
</dbReference>
<comment type="similarity">
    <text evidence="11">Belongs to the SEDS family. FtsW subfamily.</text>
</comment>
<evidence type="ECO:0000256" key="16">
    <source>
        <dbReference type="ARBA" id="ARBA00049966"/>
    </source>
</evidence>
<dbReference type="InterPro" id="IPR001182">
    <property type="entry name" value="FtsW/RodA"/>
</dbReference>
<dbReference type="Proteomes" id="UP000180235">
    <property type="component" value="Chromosome"/>
</dbReference>
<evidence type="ECO:0000256" key="9">
    <source>
        <dbReference type="ARBA" id="ARBA00032370"/>
    </source>
</evidence>
<evidence type="ECO:0000313" key="19">
    <source>
        <dbReference type="Proteomes" id="UP000180235"/>
    </source>
</evidence>
<dbReference type="AlphaFoldDB" id="A0A1J0AH71"/>
<comment type="catalytic activity">
    <reaction evidence="15">
        <text>[GlcNAc-(1-&gt;4)-Mur2Ac(oyl-L-Ala-gamma-D-Glu-L-Lys-D-Ala-D-Ala)](n)-di-trans,octa-cis-undecaprenyl diphosphate + beta-D-GlcNAc-(1-&gt;4)-Mur2Ac(oyl-L-Ala-gamma-D-Glu-L-Lys-D-Ala-D-Ala)-di-trans,octa-cis-undecaprenyl diphosphate = [GlcNAc-(1-&gt;4)-Mur2Ac(oyl-L-Ala-gamma-D-Glu-L-Lys-D-Ala-D-Ala)](n+1)-di-trans,octa-cis-undecaprenyl diphosphate + di-trans,octa-cis-undecaprenyl diphosphate + H(+)</text>
        <dbReference type="Rhea" id="RHEA:23708"/>
        <dbReference type="Rhea" id="RHEA-COMP:9602"/>
        <dbReference type="Rhea" id="RHEA-COMP:9603"/>
        <dbReference type="ChEBI" id="CHEBI:15378"/>
        <dbReference type="ChEBI" id="CHEBI:58405"/>
        <dbReference type="ChEBI" id="CHEBI:60033"/>
        <dbReference type="ChEBI" id="CHEBI:78435"/>
        <dbReference type="EC" id="2.4.99.28"/>
    </reaction>
</comment>
<evidence type="ECO:0000256" key="15">
    <source>
        <dbReference type="ARBA" id="ARBA00049902"/>
    </source>
</evidence>
<dbReference type="PANTHER" id="PTHR30474:SF2">
    <property type="entry name" value="PEPTIDOGLYCAN GLYCOSYLTRANSFERASE FTSW-RELATED"/>
    <property type="match status" value="1"/>
</dbReference>
<dbReference type="GO" id="GO:0015648">
    <property type="term" value="F:lipid-linked peptidoglycan transporter activity"/>
    <property type="evidence" value="ECO:0007669"/>
    <property type="project" value="TreeGrafter"/>
</dbReference>
<evidence type="ECO:0000256" key="12">
    <source>
        <dbReference type="ARBA" id="ARBA00041185"/>
    </source>
</evidence>
<evidence type="ECO:0000256" key="6">
    <source>
        <dbReference type="ARBA" id="ARBA00022984"/>
    </source>
</evidence>
<evidence type="ECO:0000256" key="5">
    <source>
        <dbReference type="ARBA" id="ARBA00022960"/>
    </source>
</evidence>
<accession>A0A1J0AH71</accession>
<keyword evidence="18" id="KW-0131">Cell cycle</keyword>
<keyword evidence="18" id="KW-0132">Cell division</keyword>
<feature type="transmembrane region" description="Helical" evidence="17">
    <location>
        <begin position="151"/>
        <end position="170"/>
    </location>
</feature>
<evidence type="ECO:0000256" key="10">
    <source>
        <dbReference type="ARBA" id="ARBA00033270"/>
    </source>
</evidence>
<proteinExistence type="inferred from homology"/>
<dbReference type="OrthoDB" id="9768187at2"/>
<keyword evidence="2" id="KW-0328">Glycosyltransferase</keyword>
<evidence type="ECO:0000313" key="18">
    <source>
        <dbReference type="EMBL" id="APB35292.1"/>
    </source>
</evidence>
<dbReference type="EMBL" id="CP017675">
    <property type="protein sequence ID" value="APB35292.1"/>
    <property type="molecule type" value="Genomic_DNA"/>
</dbReference>
<evidence type="ECO:0000256" key="7">
    <source>
        <dbReference type="ARBA" id="ARBA00022989"/>
    </source>
</evidence>
<evidence type="ECO:0000256" key="11">
    <source>
        <dbReference type="ARBA" id="ARBA00038053"/>
    </source>
</evidence>
<dbReference type="Pfam" id="PF01098">
    <property type="entry name" value="FTSW_RODA_SPOVE"/>
    <property type="match status" value="1"/>
</dbReference>
<dbReference type="KEGG" id="glt:GlitD10_2947"/>
<dbReference type="PROSITE" id="PS00428">
    <property type="entry name" value="FTSW_RODA_SPOVE"/>
    <property type="match status" value="1"/>
</dbReference>
<keyword evidence="8 17" id="KW-0472">Membrane</keyword>
<dbReference type="GO" id="GO:0009252">
    <property type="term" value="P:peptidoglycan biosynthetic process"/>
    <property type="evidence" value="ECO:0007669"/>
    <property type="project" value="UniProtKB-KW"/>
</dbReference>
<feature type="transmembrane region" description="Helical" evidence="17">
    <location>
        <begin position="350"/>
        <end position="369"/>
    </location>
</feature>
<dbReference type="PANTHER" id="PTHR30474">
    <property type="entry name" value="CELL CYCLE PROTEIN"/>
    <property type="match status" value="1"/>
</dbReference>
<sequence length="386" mass="42038">MVNTVRRWFFPFADPEVADWSLSARWLQRLTFLWLAVGLVILFSASFPVSVADHGDGFYYIKRQVAWAGLGVLGYGAMLRVPLKWWWQGAGPGLLLCLVLMGLTLSHGTEVNEASRWLALGPLLIQPSELVKPFLIVQSSRLFANWFHLPWLARWLWLGVFGLVVGMILLQPNLSMAGLTGMTLWVLALVAGLPWFYLLTTAMGGMGIAGISLLLKDYQRRRVVSFLNPWADRLGHGYQLVQSLLAVGSGGIWGTGLGLSQQKLFFLPIQHTDFIFAVFAEELGLVGGLLLLGFLLVYASLGLRVAMGAEAQPGLRLVALGATVLLVGQSLLNLGVATGVLPTTGLPLPFFSYGGNSLVASFLLAGLLVRVARETQRGTVIPWPQG</sequence>